<reference evidence="1" key="1">
    <citation type="submission" date="2021-03" db="EMBL/GenBank/DDBJ databases">
        <authorList>
            <person name="Bekaert M."/>
        </authorList>
    </citation>
    <scope>NUCLEOTIDE SEQUENCE</scope>
</reference>
<keyword evidence="2" id="KW-1185">Reference proteome</keyword>
<evidence type="ECO:0000313" key="2">
    <source>
        <dbReference type="Proteomes" id="UP000683360"/>
    </source>
</evidence>
<dbReference type="Proteomes" id="UP000683360">
    <property type="component" value="Unassembled WGS sequence"/>
</dbReference>
<gene>
    <name evidence="1" type="ORF">MEDL_14472</name>
</gene>
<proteinExistence type="predicted"/>
<dbReference type="EMBL" id="CAJPWZ010000724">
    <property type="protein sequence ID" value="CAG2199802.1"/>
    <property type="molecule type" value="Genomic_DNA"/>
</dbReference>
<dbReference type="AlphaFoldDB" id="A0A8S3QS75"/>
<comment type="caution">
    <text evidence="1">The sequence shown here is derived from an EMBL/GenBank/DDBJ whole genome shotgun (WGS) entry which is preliminary data.</text>
</comment>
<organism evidence="1 2">
    <name type="scientific">Mytilus edulis</name>
    <name type="common">Blue mussel</name>
    <dbReference type="NCBI Taxonomy" id="6550"/>
    <lineage>
        <taxon>Eukaryota</taxon>
        <taxon>Metazoa</taxon>
        <taxon>Spiralia</taxon>
        <taxon>Lophotrochozoa</taxon>
        <taxon>Mollusca</taxon>
        <taxon>Bivalvia</taxon>
        <taxon>Autobranchia</taxon>
        <taxon>Pteriomorphia</taxon>
        <taxon>Mytilida</taxon>
        <taxon>Mytiloidea</taxon>
        <taxon>Mytilidae</taxon>
        <taxon>Mytilinae</taxon>
        <taxon>Mytilus</taxon>
    </lineage>
</organism>
<sequence length="372" mass="43110">MAKVLNDISEQRFELSFWLAENLVIEGNSNTSLDFIYRTVQEQNTTKDIITSKCVANLIKNLFPDVKKSSVRCHKSGKTMQSYLNIAIKKTKSVSKISFEDIPKFIPQDWFIFKKSMLCVTFGYFFDITFNGQNSVIHLTMSSSNQLTVLIDNSKVDLSMFYIPHNFEYTLTSIPAIFRCMKLLHPCQGYEIKSQEEQSFSTSLKCSKEICNTGGVSRHILRHQDCRRFLPLALRVNFCKKCLQFVHNKKKKQQSEDKKNSTVKLSKEEILVQLKSIAPNLHDNQLTLIQSQIVASNMKSKKEMRWDKDVICMALSLFNRNPAAYRDITQNSWLNLPSEQLIKLYKNAVQQKPGIVPDMMLWMSNEAKRQKW</sequence>
<dbReference type="OrthoDB" id="5984577at2759"/>
<evidence type="ECO:0000313" key="1">
    <source>
        <dbReference type="EMBL" id="CAG2199802.1"/>
    </source>
</evidence>
<protein>
    <submittedName>
        <fullName evidence="1">Uncharacterized protein</fullName>
    </submittedName>
</protein>
<accession>A0A8S3QS75</accession>
<name>A0A8S3QS75_MYTED</name>